<feature type="transmembrane region" description="Helical" evidence="9">
    <location>
        <begin position="678"/>
        <end position="701"/>
    </location>
</feature>
<evidence type="ECO:0000256" key="6">
    <source>
        <dbReference type="ARBA" id="ARBA00022927"/>
    </source>
</evidence>
<feature type="transmembrane region" description="Helical" evidence="9">
    <location>
        <begin position="294"/>
        <end position="312"/>
    </location>
</feature>
<gene>
    <name evidence="10" type="ORF">PPACK8108_LOCUS6606</name>
</gene>
<keyword evidence="6" id="KW-0653">Protein transport</keyword>
<sequence>MSKDRSFKSYSEKVCYKDEEKFKRSVQFDDRSPEIIREPYHDDDGTNFPLEDDYDCKTITLRSSLVGLLMAILGASVAQLFVFKPVHMRLQPTFIQISCMLIGRAFAKVPGGEWWNPGPFSIKESTFSGIVATSAGAGAFAIELLATEELYFDRVRNFWISLAILISSQLIGFGWAGLLQPILVYPEKVHYPDVLPSVALYYSMFSEGEEVKDQLRFFKRAFLWMGFYEIFPTYIAPAFQAISLFCLTLPKTKEITHIFGGAKPFEGLGFLNISADWALVGAHGPFFTPLNAQLHHIAGVLFSLFIFSMVYTNNWFDAGVNQNFPFLSVSLLSSNGTAYPTRSAITQNGTADQTAIEEMGLPFFTSTYVIAQVFASLAAGSAVTHVILHNYDLMIDLFRKDGNQAGIDPHRIICKKYKDFPIWGFLSISVTSIGLALLAANIEYSGISNIGLLVAISLSSILTLASVGFLTAITGFHLQLGGVVQMLGGIMFPGNIFGNMWFTTYGASTVTQSMNMLKDLKLGQYMHLSQTSVVLAQIYGTLIGVFVNLGVMKALVNTQRDVLLLPDGNGVFSGFSIAAFETQSISWGAFSHSLYLINQKYFAIPAALAFGLLLPFPGFIADKIWPDHRYDVINTPLFTGSIASGYSGATAGKLVNIIIGLMSQFWARKFKPKWFHKYNYVCSAALDGGAQVVILLFAIFFQGGDGYKVNFPTYFLNPPESIPKDYCYIQAQ</sequence>
<comment type="similarity">
    <text evidence="2">Belongs to the oligopeptide OPT transporter family.</text>
</comment>
<feature type="transmembrane region" description="Helical" evidence="9">
    <location>
        <begin position="368"/>
        <end position="388"/>
    </location>
</feature>
<evidence type="ECO:0000256" key="1">
    <source>
        <dbReference type="ARBA" id="ARBA00004141"/>
    </source>
</evidence>
<dbReference type="GO" id="GO:0035673">
    <property type="term" value="F:oligopeptide transmembrane transporter activity"/>
    <property type="evidence" value="ECO:0007669"/>
    <property type="project" value="InterPro"/>
</dbReference>
<keyword evidence="5" id="KW-0571">Peptide transport</keyword>
<evidence type="ECO:0000256" key="8">
    <source>
        <dbReference type="ARBA" id="ARBA00023136"/>
    </source>
</evidence>
<protein>
    <submittedName>
        <fullName evidence="10">Oligopeptide transporter</fullName>
    </submittedName>
</protein>
<feature type="transmembrane region" description="Helical" evidence="9">
    <location>
        <begin position="532"/>
        <end position="551"/>
    </location>
</feature>
<reference evidence="10" key="1">
    <citation type="submission" date="2022-06" db="EMBL/GenBank/DDBJ databases">
        <authorList>
            <consortium name="SYNGENTA / RWTH Aachen University"/>
        </authorList>
    </citation>
    <scope>NUCLEOTIDE SEQUENCE</scope>
</reference>
<organism evidence="10 11">
    <name type="scientific">Phakopsora pachyrhizi</name>
    <name type="common">Asian soybean rust disease fungus</name>
    <dbReference type="NCBI Taxonomy" id="170000"/>
    <lineage>
        <taxon>Eukaryota</taxon>
        <taxon>Fungi</taxon>
        <taxon>Dikarya</taxon>
        <taxon>Basidiomycota</taxon>
        <taxon>Pucciniomycotina</taxon>
        <taxon>Pucciniomycetes</taxon>
        <taxon>Pucciniales</taxon>
        <taxon>Phakopsoraceae</taxon>
        <taxon>Phakopsora</taxon>
    </lineage>
</organism>
<evidence type="ECO:0000256" key="4">
    <source>
        <dbReference type="ARBA" id="ARBA00022692"/>
    </source>
</evidence>
<dbReference type="NCBIfam" id="TIGR00728">
    <property type="entry name" value="OPT_sfam"/>
    <property type="match status" value="1"/>
</dbReference>
<dbReference type="Pfam" id="PF03169">
    <property type="entry name" value="OPT"/>
    <property type="match status" value="1"/>
</dbReference>
<dbReference type="PANTHER" id="PTHR22601">
    <property type="entry name" value="ISP4 LIKE PROTEIN"/>
    <property type="match status" value="1"/>
</dbReference>
<dbReference type="GO" id="GO:0016020">
    <property type="term" value="C:membrane"/>
    <property type="evidence" value="ECO:0007669"/>
    <property type="project" value="UniProtKB-SubCell"/>
</dbReference>
<evidence type="ECO:0000256" key="2">
    <source>
        <dbReference type="ARBA" id="ARBA00008807"/>
    </source>
</evidence>
<keyword evidence="4 9" id="KW-0812">Transmembrane</keyword>
<feature type="transmembrane region" description="Helical" evidence="9">
    <location>
        <begin position="602"/>
        <end position="621"/>
    </location>
</feature>
<dbReference type="InterPro" id="IPR004648">
    <property type="entry name" value="Oligpept_transpt"/>
</dbReference>
<feature type="transmembrane region" description="Helical" evidence="9">
    <location>
        <begin position="158"/>
        <end position="178"/>
    </location>
</feature>
<feature type="transmembrane region" description="Helical" evidence="9">
    <location>
        <begin position="641"/>
        <end position="666"/>
    </location>
</feature>
<comment type="subcellular location">
    <subcellularLocation>
        <location evidence="1">Membrane</location>
        <topology evidence="1">Multi-pass membrane protein</topology>
    </subcellularLocation>
</comment>
<evidence type="ECO:0000313" key="11">
    <source>
        <dbReference type="Proteomes" id="UP001153365"/>
    </source>
</evidence>
<feature type="transmembrane region" description="Helical" evidence="9">
    <location>
        <begin position="452"/>
        <end position="478"/>
    </location>
</feature>
<dbReference type="GO" id="GO:0015031">
    <property type="term" value="P:protein transport"/>
    <property type="evidence" value="ECO:0007669"/>
    <property type="project" value="UniProtKB-KW"/>
</dbReference>
<keyword evidence="11" id="KW-1185">Reference proteome</keyword>
<dbReference type="InterPro" id="IPR004813">
    <property type="entry name" value="OPT"/>
</dbReference>
<dbReference type="Proteomes" id="UP001153365">
    <property type="component" value="Unassembled WGS sequence"/>
</dbReference>
<keyword evidence="8 9" id="KW-0472">Membrane</keyword>
<feature type="transmembrane region" description="Helical" evidence="9">
    <location>
        <begin position="490"/>
        <end position="511"/>
    </location>
</feature>
<feature type="transmembrane region" description="Helical" evidence="9">
    <location>
        <begin position="59"/>
        <end position="83"/>
    </location>
</feature>
<dbReference type="EMBL" id="CALTRL010001255">
    <property type="protein sequence ID" value="CAH7671790.1"/>
    <property type="molecule type" value="Genomic_DNA"/>
</dbReference>
<evidence type="ECO:0000256" key="3">
    <source>
        <dbReference type="ARBA" id="ARBA00022448"/>
    </source>
</evidence>
<proteinExistence type="inferred from homology"/>
<dbReference type="AlphaFoldDB" id="A0AAV0ARN5"/>
<evidence type="ECO:0000256" key="5">
    <source>
        <dbReference type="ARBA" id="ARBA00022856"/>
    </source>
</evidence>
<accession>A0AAV0ARN5</accession>
<comment type="caution">
    <text evidence="10">The sequence shown here is derived from an EMBL/GenBank/DDBJ whole genome shotgun (WGS) entry which is preliminary data.</text>
</comment>
<evidence type="ECO:0000256" key="7">
    <source>
        <dbReference type="ARBA" id="ARBA00022989"/>
    </source>
</evidence>
<keyword evidence="3" id="KW-0813">Transport</keyword>
<evidence type="ECO:0000313" key="10">
    <source>
        <dbReference type="EMBL" id="CAH7671790.1"/>
    </source>
</evidence>
<name>A0AAV0ARN5_PHAPC</name>
<evidence type="ECO:0000256" key="9">
    <source>
        <dbReference type="SAM" id="Phobius"/>
    </source>
</evidence>
<feature type="transmembrane region" description="Helical" evidence="9">
    <location>
        <begin position="127"/>
        <end position="146"/>
    </location>
</feature>
<feature type="transmembrane region" description="Helical" evidence="9">
    <location>
        <begin position="420"/>
        <end position="440"/>
    </location>
</feature>
<feature type="transmembrane region" description="Helical" evidence="9">
    <location>
        <begin position="221"/>
        <end position="247"/>
    </location>
</feature>
<keyword evidence="7 9" id="KW-1133">Transmembrane helix</keyword>